<protein>
    <submittedName>
        <fullName evidence="1">Uncharacterized protein</fullName>
    </submittedName>
</protein>
<dbReference type="AlphaFoldDB" id="A0A4Z1R5V7"/>
<reference evidence="1 2" key="1">
    <citation type="submission" date="2019-01" db="EMBL/GenBank/DDBJ databases">
        <authorList>
            <person name="Zhang S."/>
        </authorList>
    </citation>
    <scope>NUCLEOTIDE SEQUENCE [LARGE SCALE GENOMIC DNA]</scope>
    <source>
        <strain evidence="1 2">1626</strain>
    </source>
</reference>
<comment type="caution">
    <text evidence="1">The sequence shown here is derived from an EMBL/GenBank/DDBJ whole genome shotgun (WGS) entry which is preliminary data.</text>
</comment>
<evidence type="ECO:0000313" key="1">
    <source>
        <dbReference type="EMBL" id="TKS55012.1"/>
    </source>
</evidence>
<dbReference type="Proteomes" id="UP000298681">
    <property type="component" value="Unassembled WGS sequence"/>
</dbReference>
<gene>
    <name evidence="1" type="ORF">E4582_09720</name>
</gene>
<evidence type="ECO:0000313" key="2">
    <source>
        <dbReference type="Proteomes" id="UP000298681"/>
    </source>
</evidence>
<proteinExistence type="predicted"/>
<dbReference type="RefSeq" id="WP_134674368.1">
    <property type="nucleotide sequence ID" value="NZ_SPUH01000001.1"/>
</dbReference>
<dbReference type="EMBL" id="SPUH01000001">
    <property type="protein sequence ID" value="TKS55012.1"/>
    <property type="molecule type" value="Genomic_DNA"/>
</dbReference>
<keyword evidence="2" id="KW-1185">Reference proteome</keyword>
<organism evidence="1 2">
    <name type="scientific">Luteimonas yindakuii</name>
    <dbReference type="NCBI Taxonomy" id="2565782"/>
    <lineage>
        <taxon>Bacteria</taxon>
        <taxon>Pseudomonadati</taxon>
        <taxon>Pseudomonadota</taxon>
        <taxon>Gammaproteobacteria</taxon>
        <taxon>Lysobacterales</taxon>
        <taxon>Lysobacteraceae</taxon>
        <taxon>Luteimonas</taxon>
    </lineage>
</organism>
<sequence>MYGRERRKTTDADHDALRAALTPAQRAALPLLERFGWKLRFVRRPLFQDPVPILFDREGERWVTLEADGSINENPGFKLRD</sequence>
<accession>A0A4Z1R5V7</accession>
<name>A0A4Z1R5V7_9GAMM</name>